<dbReference type="PANTHER" id="PTHR38102:SF1">
    <property type="entry name" value="PERIPLASMIC CHAPERONE SPY"/>
    <property type="match status" value="1"/>
</dbReference>
<dbReference type="Gene3D" id="1.20.120.1490">
    <property type="match status" value="2"/>
</dbReference>
<evidence type="ECO:0000313" key="7">
    <source>
        <dbReference type="EMBL" id="MCU7553298.1"/>
    </source>
</evidence>
<dbReference type="InterPro" id="IPR052211">
    <property type="entry name" value="Cpx_auxiliary_protein"/>
</dbReference>
<dbReference type="InterPro" id="IPR012899">
    <property type="entry name" value="LTXXQ"/>
</dbReference>
<keyword evidence="4" id="KW-0574">Periplasm</keyword>
<evidence type="ECO:0000256" key="6">
    <source>
        <dbReference type="SAM" id="SignalP"/>
    </source>
</evidence>
<name>A0ABT2VKG4_9ALTE</name>
<evidence type="ECO:0000256" key="5">
    <source>
        <dbReference type="SAM" id="MobiDB-lite"/>
    </source>
</evidence>
<sequence length="257" mass="29108">MMKPLLLALTIAGITVSTATQARLHSPHDTQRALVKAVQQLDLSAEQKQEVRALLKAVRADNHSQHGNMHAEHARRLSDDTPDAETLRAKLLDNADNWKQKKFQQAQLRHNIYQLLTPDQQNTLEQADIERHSKRAQRIKSQHGSALPRPFGLLALSEQQEQQVAELQSAFLSQAELIRSRMRQFKAQEKALVRSADFSEAAWYTLAESYQLAFIEAAVARASHRAGLLAVLTDAQRQELEVLRGAKKKHRHHPRRG</sequence>
<organism evidence="7 8">
    <name type="scientific">Alteromonas salexigens</name>
    <dbReference type="NCBI Taxonomy" id="2982530"/>
    <lineage>
        <taxon>Bacteria</taxon>
        <taxon>Pseudomonadati</taxon>
        <taxon>Pseudomonadota</taxon>
        <taxon>Gammaproteobacteria</taxon>
        <taxon>Alteromonadales</taxon>
        <taxon>Alteromonadaceae</taxon>
        <taxon>Alteromonas/Salinimonas group</taxon>
        <taxon>Alteromonas</taxon>
    </lineage>
</organism>
<evidence type="ECO:0000256" key="1">
    <source>
        <dbReference type="ARBA" id="ARBA00004418"/>
    </source>
</evidence>
<comment type="subcellular location">
    <subcellularLocation>
        <location evidence="1">Periplasm</location>
    </subcellularLocation>
</comment>
<accession>A0ABT2VKG4</accession>
<gene>
    <name evidence="7" type="ORF">OCL06_01660</name>
</gene>
<dbReference type="PANTHER" id="PTHR38102">
    <property type="entry name" value="PERIPLASMIC CHAPERONE SPY"/>
    <property type="match status" value="1"/>
</dbReference>
<comment type="similarity">
    <text evidence="2">Belongs to the CpxP/Spy family.</text>
</comment>
<evidence type="ECO:0000256" key="3">
    <source>
        <dbReference type="ARBA" id="ARBA00022729"/>
    </source>
</evidence>
<feature type="signal peptide" evidence="6">
    <location>
        <begin position="1"/>
        <end position="22"/>
    </location>
</feature>
<dbReference type="Proteomes" id="UP001209257">
    <property type="component" value="Unassembled WGS sequence"/>
</dbReference>
<dbReference type="EMBL" id="JAOTJC010000004">
    <property type="protein sequence ID" value="MCU7553298.1"/>
    <property type="molecule type" value="Genomic_DNA"/>
</dbReference>
<feature type="region of interest" description="Disordered" evidence="5">
    <location>
        <begin position="62"/>
        <end position="82"/>
    </location>
</feature>
<protein>
    <submittedName>
        <fullName evidence="7">Spy/CpxP family protein refolding chaperone</fullName>
    </submittedName>
</protein>
<evidence type="ECO:0000256" key="4">
    <source>
        <dbReference type="ARBA" id="ARBA00022764"/>
    </source>
</evidence>
<evidence type="ECO:0000313" key="8">
    <source>
        <dbReference type="Proteomes" id="UP001209257"/>
    </source>
</evidence>
<keyword evidence="8" id="KW-1185">Reference proteome</keyword>
<feature type="chain" id="PRO_5046035351" evidence="6">
    <location>
        <begin position="23"/>
        <end position="257"/>
    </location>
</feature>
<comment type="caution">
    <text evidence="7">The sequence shown here is derived from an EMBL/GenBank/DDBJ whole genome shotgun (WGS) entry which is preliminary data.</text>
</comment>
<evidence type="ECO:0000256" key="2">
    <source>
        <dbReference type="ARBA" id="ARBA00008441"/>
    </source>
</evidence>
<keyword evidence="3 6" id="KW-0732">Signal</keyword>
<reference evidence="8" key="1">
    <citation type="submission" date="2023-07" db="EMBL/GenBank/DDBJ databases">
        <title>Study on multiphase classification of strain Alteromonas salexigens isolated from the Yellow Sea.</title>
        <authorList>
            <person name="Sun L."/>
        </authorList>
    </citation>
    <scope>NUCLEOTIDE SEQUENCE [LARGE SCALE GENOMIC DNA]</scope>
    <source>
        <strain evidence="8">ASW11-19</strain>
    </source>
</reference>
<proteinExistence type="inferred from homology"/>
<dbReference type="RefSeq" id="WP_262992003.1">
    <property type="nucleotide sequence ID" value="NZ_JAOTJC010000004.1"/>
</dbReference>
<dbReference type="Pfam" id="PF07813">
    <property type="entry name" value="LTXXQ"/>
    <property type="match status" value="1"/>
</dbReference>